<proteinExistence type="predicted"/>
<dbReference type="Proteomes" id="UP001488805">
    <property type="component" value="Unassembled WGS sequence"/>
</dbReference>
<accession>A0AAW1G5L1</accession>
<evidence type="ECO:0000313" key="2">
    <source>
        <dbReference type="Proteomes" id="UP001488805"/>
    </source>
</evidence>
<dbReference type="EMBL" id="JBCEZU010000001">
    <property type="protein sequence ID" value="KAK9542113.1"/>
    <property type="molecule type" value="Genomic_DNA"/>
</dbReference>
<name>A0AAW1G5L1_ZOAVI</name>
<protein>
    <submittedName>
        <fullName evidence="1">Uncharacterized protein</fullName>
    </submittedName>
</protein>
<organism evidence="1 2">
    <name type="scientific">Zoarces viviparus</name>
    <name type="common">Viviparous eelpout</name>
    <name type="synonym">Blennius viviparus</name>
    <dbReference type="NCBI Taxonomy" id="48416"/>
    <lineage>
        <taxon>Eukaryota</taxon>
        <taxon>Metazoa</taxon>
        <taxon>Chordata</taxon>
        <taxon>Craniata</taxon>
        <taxon>Vertebrata</taxon>
        <taxon>Euteleostomi</taxon>
        <taxon>Actinopterygii</taxon>
        <taxon>Neopterygii</taxon>
        <taxon>Teleostei</taxon>
        <taxon>Neoteleostei</taxon>
        <taxon>Acanthomorphata</taxon>
        <taxon>Eupercaria</taxon>
        <taxon>Perciformes</taxon>
        <taxon>Cottioidei</taxon>
        <taxon>Zoarcales</taxon>
        <taxon>Zoarcidae</taxon>
        <taxon>Zoarcinae</taxon>
        <taxon>Zoarces</taxon>
    </lineage>
</organism>
<gene>
    <name evidence="1" type="ORF">VZT92_000003</name>
</gene>
<comment type="caution">
    <text evidence="1">The sequence shown here is derived from an EMBL/GenBank/DDBJ whole genome shotgun (WGS) entry which is preliminary data.</text>
</comment>
<evidence type="ECO:0000313" key="1">
    <source>
        <dbReference type="EMBL" id="KAK9542113.1"/>
    </source>
</evidence>
<keyword evidence="2" id="KW-1185">Reference proteome</keyword>
<sequence length="86" mass="9901">MYGFILYGINEEEASRVHQRPDRMVSRSPGDRCSSLTAFRSRKKGGSSEYIRRGTVIQTLTHSVIQKSDDLEVKNRKQLREFSPDP</sequence>
<reference evidence="1 2" key="1">
    <citation type="journal article" date="2024" name="Genome Biol. Evol.">
        <title>Chromosome-level genome assembly of the viviparous eelpout Zoarces viviparus.</title>
        <authorList>
            <person name="Fuhrmann N."/>
            <person name="Brasseur M.V."/>
            <person name="Bakowski C.E."/>
            <person name="Podsiadlowski L."/>
            <person name="Prost S."/>
            <person name="Krehenwinkel H."/>
            <person name="Mayer C."/>
        </authorList>
    </citation>
    <scope>NUCLEOTIDE SEQUENCE [LARGE SCALE GENOMIC DNA]</scope>
    <source>
        <strain evidence="1">NO-MEL_2022_Ind0_liver</strain>
    </source>
</reference>
<dbReference type="AlphaFoldDB" id="A0AAW1G5L1"/>